<dbReference type="AlphaFoldDB" id="A0A1G7FIQ1"/>
<protein>
    <recommendedName>
        <fullName evidence="3">Amidophosphoribosyltransferase</fullName>
    </recommendedName>
</protein>
<evidence type="ECO:0000313" key="1">
    <source>
        <dbReference type="EMBL" id="SDE75761.1"/>
    </source>
</evidence>
<dbReference type="CDD" id="cd06223">
    <property type="entry name" value="PRTases_typeI"/>
    <property type="match status" value="1"/>
</dbReference>
<dbReference type="EMBL" id="FNBD01000003">
    <property type="protein sequence ID" value="SDE75761.1"/>
    <property type="molecule type" value="Genomic_DNA"/>
</dbReference>
<accession>A0A1G7FIQ1</accession>
<proteinExistence type="predicted"/>
<evidence type="ECO:0000313" key="2">
    <source>
        <dbReference type="Proteomes" id="UP000182114"/>
    </source>
</evidence>
<organism evidence="1 2">
    <name type="scientific">Cellulophaga baltica</name>
    <dbReference type="NCBI Taxonomy" id="76594"/>
    <lineage>
        <taxon>Bacteria</taxon>
        <taxon>Pseudomonadati</taxon>
        <taxon>Bacteroidota</taxon>
        <taxon>Flavobacteriia</taxon>
        <taxon>Flavobacteriales</taxon>
        <taxon>Flavobacteriaceae</taxon>
        <taxon>Cellulophaga</taxon>
    </lineage>
</organism>
<dbReference type="RefSeq" id="WP_074537862.1">
    <property type="nucleotide sequence ID" value="NZ_FNBD01000003.1"/>
</dbReference>
<keyword evidence="2" id="KW-1185">Reference proteome</keyword>
<dbReference type="Gene3D" id="3.40.50.2020">
    <property type="match status" value="1"/>
</dbReference>
<dbReference type="InterPro" id="IPR000836">
    <property type="entry name" value="PRTase_dom"/>
</dbReference>
<gene>
    <name evidence="1" type="ORF">SAMN04487992_103291</name>
</gene>
<dbReference type="Proteomes" id="UP000182114">
    <property type="component" value="Unassembled WGS sequence"/>
</dbReference>
<dbReference type="InterPro" id="IPR029057">
    <property type="entry name" value="PRTase-like"/>
</dbReference>
<sequence length="209" mass="23788">MKAFTIEKNEFLKKDVKGYYCTDYIAYERRSEVKNYPMFLLTLKNDPNKDWWASKLKSAEKNLLDLILNNLPKISDEVKLKPLTVCVIPRSKADNTYRSDQLLFKETIKNAVNQLGINFINGTGFIARHTNTKTTHLRKPIKGFINDGLIPYPGITKDTCHISEKIIGKDILLIDDIYTKGINIDEDAIQALIDNGANSVLFYAIGKTI</sequence>
<name>A0A1G7FIQ1_9FLAO</name>
<reference evidence="2" key="1">
    <citation type="submission" date="2016-10" db="EMBL/GenBank/DDBJ databases">
        <authorList>
            <person name="Varghese N."/>
            <person name="Submissions S."/>
        </authorList>
    </citation>
    <scope>NUCLEOTIDE SEQUENCE [LARGE SCALE GENOMIC DNA]</scope>
    <source>
        <strain evidence="2">DSM 24729</strain>
    </source>
</reference>
<evidence type="ECO:0008006" key="3">
    <source>
        <dbReference type="Google" id="ProtNLM"/>
    </source>
</evidence>
<dbReference type="SUPFAM" id="SSF53271">
    <property type="entry name" value="PRTase-like"/>
    <property type="match status" value="1"/>
</dbReference>